<organism evidence="2 3">
    <name type="scientific">Sellimonas caecigallum</name>
    <dbReference type="NCBI Taxonomy" id="2592333"/>
    <lineage>
        <taxon>Bacteria</taxon>
        <taxon>Bacillati</taxon>
        <taxon>Bacillota</taxon>
        <taxon>Clostridia</taxon>
        <taxon>Lachnospirales</taxon>
        <taxon>Lachnospiraceae</taxon>
        <taxon>Sellimonas</taxon>
    </lineage>
</organism>
<comment type="caution">
    <text evidence="2">The sequence shown here is derived from an EMBL/GenBank/DDBJ whole genome shotgun (WGS) entry which is preliminary data.</text>
</comment>
<name>A0ABS7L7B5_9FIRM</name>
<dbReference type="InterPro" id="IPR051781">
    <property type="entry name" value="Metallo-dep_Hydrolase"/>
</dbReference>
<dbReference type="RefSeq" id="WP_221919814.1">
    <property type="nucleotide sequence ID" value="NZ_CP173660.1"/>
</dbReference>
<dbReference type="InterPro" id="IPR006680">
    <property type="entry name" value="Amidohydro-rel"/>
</dbReference>
<dbReference type="Gene3D" id="2.30.40.10">
    <property type="entry name" value="Urease, subunit C, domain 1"/>
    <property type="match status" value="1"/>
</dbReference>
<dbReference type="SUPFAM" id="SSF51338">
    <property type="entry name" value="Composite domain of metallo-dependent hydrolases"/>
    <property type="match status" value="1"/>
</dbReference>
<sequence>MYLIKNGRIHIGDGTILDSCDILTKGKKIEKIGREIVCPEAQVIDASGCEVFPGFIDPHCSIGAMGIPSRHLDNQESTGLFTPEMNVKYAMDPDEVNAQEFYKSGITAVGLAPGNGNIMGGQIAVVKTAPQKMSERLVKEKAALKCSVTSAVKNTYGSKNQMPKTRMGIFWSFQEMLRKARTVKIEDREERQEIVSEVFDKMTMPVFCAAETPAEIQGLLHMMKEEKVQASIVDGFGFGDALEEMKRQKTGLILGNVNSCSQIAKYGIDLEKINELVKNGNRVAFTNTCGGFSEGREVFLWSAIEVYRAGVEAEEVVRMMTEHPAEMLGLGDRIGTLKEGKDADISIFTGHPVTTYAAKVKHSIINGEVLY</sequence>
<evidence type="ECO:0000259" key="1">
    <source>
        <dbReference type="Pfam" id="PF01979"/>
    </source>
</evidence>
<dbReference type="Pfam" id="PF01979">
    <property type="entry name" value="Amidohydro_1"/>
    <property type="match status" value="1"/>
</dbReference>
<dbReference type="PANTHER" id="PTHR43135:SF3">
    <property type="entry name" value="ALPHA-D-RIBOSE 1-METHYLPHOSPHONATE 5-TRIPHOSPHATE DIPHOSPHATASE"/>
    <property type="match status" value="1"/>
</dbReference>
<dbReference type="Proteomes" id="UP000779049">
    <property type="component" value="Unassembled WGS sequence"/>
</dbReference>
<gene>
    <name evidence="2" type="ORF">FLB61_07775</name>
</gene>
<dbReference type="EMBL" id="VIRV01000009">
    <property type="protein sequence ID" value="MBY0758983.1"/>
    <property type="molecule type" value="Genomic_DNA"/>
</dbReference>
<dbReference type="InterPro" id="IPR011059">
    <property type="entry name" value="Metal-dep_hydrolase_composite"/>
</dbReference>
<reference evidence="2 3" key="1">
    <citation type="journal article" date="2020" name="New Microbes New Infect">
        <title>Sellimonas caecigallum sp. nov., description and genome sequence of a new member of the Sellimonas genus isolated from the cecum of feral chicken.</title>
        <authorList>
            <person name="Wongkuna S."/>
            <person name="Ghimire S."/>
            <person name="Antony L."/>
            <person name="Chankhamhaengdecha S."/>
            <person name="Janvilisri T."/>
            <person name="Scaria J."/>
        </authorList>
    </citation>
    <scope>NUCLEOTIDE SEQUENCE [LARGE SCALE GENOMIC DNA]</scope>
    <source>
        <strain evidence="2 3">SW451</strain>
    </source>
</reference>
<dbReference type="InterPro" id="IPR032466">
    <property type="entry name" value="Metal_Hydrolase"/>
</dbReference>
<keyword evidence="3" id="KW-1185">Reference proteome</keyword>
<evidence type="ECO:0000313" key="2">
    <source>
        <dbReference type="EMBL" id="MBY0758983.1"/>
    </source>
</evidence>
<accession>A0ABS7L7B5</accession>
<protein>
    <submittedName>
        <fullName evidence="2">Amidohydrolase family protein</fullName>
    </submittedName>
</protein>
<feature type="domain" description="Amidohydrolase-related" evidence="1">
    <location>
        <begin position="258"/>
        <end position="369"/>
    </location>
</feature>
<dbReference type="PANTHER" id="PTHR43135">
    <property type="entry name" value="ALPHA-D-RIBOSE 1-METHYLPHOSPHONATE 5-TRIPHOSPHATE DIPHOSPHATASE"/>
    <property type="match status" value="1"/>
</dbReference>
<dbReference type="Gene3D" id="3.20.20.140">
    <property type="entry name" value="Metal-dependent hydrolases"/>
    <property type="match status" value="1"/>
</dbReference>
<dbReference type="SUPFAM" id="SSF51556">
    <property type="entry name" value="Metallo-dependent hydrolases"/>
    <property type="match status" value="1"/>
</dbReference>
<proteinExistence type="predicted"/>
<evidence type="ECO:0000313" key="3">
    <source>
        <dbReference type="Proteomes" id="UP000779049"/>
    </source>
</evidence>